<name>A0AAV1SF13_9ROSI</name>
<feature type="transmembrane region" description="Helical" evidence="1">
    <location>
        <begin position="12"/>
        <end position="35"/>
    </location>
</feature>
<organism evidence="2 3">
    <name type="scientific">Dovyalis caffra</name>
    <dbReference type="NCBI Taxonomy" id="77055"/>
    <lineage>
        <taxon>Eukaryota</taxon>
        <taxon>Viridiplantae</taxon>
        <taxon>Streptophyta</taxon>
        <taxon>Embryophyta</taxon>
        <taxon>Tracheophyta</taxon>
        <taxon>Spermatophyta</taxon>
        <taxon>Magnoliopsida</taxon>
        <taxon>eudicotyledons</taxon>
        <taxon>Gunneridae</taxon>
        <taxon>Pentapetalae</taxon>
        <taxon>rosids</taxon>
        <taxon>fabids</taxon>
        <taxon>Malpighiales</taxon>
        <taxon>Salicaceae</taxon>
        <taxon>Flacourtieae</taxon>
        <taxon>Dovyalis</taxon>
    </lineage>
</organism>
<keyword evidence="1" id="KW-0812">Transmembrane</keyword>
<proteinExistence type="predicted"/>
<accession>A0AAV1SF13</accession>
<dbReference type="AlphaFoldDB" id="A0AAV1SF13"/>
<evidence type="ECO:0000313" key="2">
    <source>
        <dbReference type="EMBL" id="CAK7350049.1"/>
    </source>
</evidence>
<gene>
    <name evidence="2" type="ORF">DCAF_LOCUS22773</name>
</gene>
<dbReference type="Proteomes" id="UP001314170">
    <property type="component" value="Unassembled WGS sequence"/>
</dbReference>
<reference evidence="2 3" key="1">
    <citation type="submission" date="2024-01" db="EMBL/GenBank/DDBJ databases">
        <authorList>
            <person name="Waweru B."/>
        </authorList>
    </citation>
    <scope>NUCLEOTIDE SEQUENCE [LARGE SCALE GENOMIC DNA]</scope>
</reference>
<sequence length="54" mass="6122">MGEVGIIKEMFIQILGIKLPITYMKLLAIMVNTFIHSKRLSTRMATTMPITEVP</sequence>
<keyword evidence="3" id="KW-1185">Reference proteome</keyword>
<evidence type="ECO:0000313" key="3">
    <source>
        <dbReference type="Proteomes" id="UP001314170"/>
    </source>
</evidence>
<comment type="caution">
    <text evidence="2">The sequence shown here is derived from an EMBL/GenBank/DDBJ whole genome shotgun (WGS) entry which is preliminary data.</text>
</comment>
<feature type="non-terminal residue" evidence="2">
    <location>
        <position position="54"/>
    </location>
</feature>
<keyword evidence="1" id="KW-0472">Membrane</keyword>
<evidence type="ECO:0000256" key="1">
    <source>
        <dbReference type="SAM" id="Phobius"/>
    </source>
</evidence>
<protein>
    <submittedName>
        <fullName evidence="2">Uncharacterized protein</fullName>
    </submittedName>
</protein>
<dbReference type="EMBL" id="CAWUPB010001181">
    <property type="protein sequence ID" value="CAK7350049.1"/>
    <property type="molecule type" value="Genomic_DNA"/>
</dbReference>
<keyword evidence="1" id="KW-1133">Transmembrane helix</keyword>